<evidence type="ECO:0000313" key="2">
    <source>
        <dbReference type="EMBL" id="CCM63230.1"/>
    </source>
</evidence>
<dbReference type="HOGENOM" id="CLU_1097055_0_0_11"/>
<dbReference type="OrthoDB" id="9795634at2"/>
<evidence type="ECO:0000259" key="1">
    <source>
        <dbReference type="Pfam" id="PF08241"/>
    </source>
</evidence>
<organism evidence="2 3">
    <name type="scientific">Candidatus Neomicrothrix parvicella RN1</name>
    <dbReference type="NCBI Taxonomy" id="1229780"/>
    <lineage>
        <taxon>Bacteria</taxon>
        <taxon>Bacillati</taxon>
        <taxon>Actinomycetota</taxon>
        <taxon>Acidimicrobiia</taxon>
        <taxon>Acidimicrobiales</taxon>
        <taxon>Microthrixaceae</taxon>
        <taxon>Candidatus Neomicrothrix</taxon>
    </lineage>
</organism>
<dbReference type="SUPFAM" id="SSF53335">
    <property type="entry name" value="S-adenosyl-L-methionine-dependent methyltransferases"/>
    <property type="match status" value="1"/>
</dbReference>
<evidence type="ECO:0000313" key="3">
    <source>
        <dbReference type="Proteomes" id="UP000018291"/>
    </source>
</evidence>
<dbReference type="EMBL" id="CANL01000012">
    <property type="protein sequence ID" value="CCM63230.1"/>
    <property type="molecule type" value="Genomic_DNA"/>
</dbReference>
<dbReference type="CDD" id="cd02440">
    <property type="entry name" value="AdoMet_MTases"/>
    <property type="match status" value="1"/>
</dbReference>
<keyword evidence="3" id="KW-1185">Reference proteome</keyword>
<dbReference type="Gene3D" id="3.40.50.150">
    <property type="entry name" value="Vaccinia Virus protein VP39"/>
    <property type="match status" value="1"/>
</dbReference>
<dbReference type="AlphaFoldDB" id="R4YY43"/>
<sequence>MDDRWIDALATVDQWHWLYRERADRIAATLGRWGPGAGALTMLDVGCGPGGTTTELSSYGHITAIDPSTASQRWVTQRLPDARFLLGGVDQLDDLLGDETFDVVSAFNSLYHRSITDPRHAVESLARQVANGGLLMLEEPADQRLFRQQDRVSHTGRRFDIIDLVEPCEAAGLRVVSRRFLHSWAWPAARMIAWRDQRRPPAGDAVASEMASPLLDAVAARLERMEGAAVRRGYSPGRGTGCWVVATRDSPND</sequence>
<dbReference type="InterPro" id="IPR013216">
    <property type="entry name" value="Methyltransf_11"/>
</dbReference>
<feature type="domain" description="Methyltransferase type 11" evidence="1">
    <location>
        <begin position="43"/>
        <end position="136"/>
    </location>
</feature>
<dbReference type="RefSeq" id="WP_012225527.1">
    <property type="nucleotide sequence ID" value="NZ_HG422565.1"/>
</dbReference>
<reference evidence="2 3" key="1">
    <citation type="journal article" date="2013" name="ISME J.">
        <title>Metabolic model for the filamentous 'Candidatus Microthrix parvicella' based on genomic and metagenomic analyses.</title>
        <authorList>
            <person name="Jon McIlroy S."/>
            <person name="Kristiansen R."/>
            <person name="Albertsen M."/>
            <person name="Michael Karst S."/>
            <person name="Rossetti S."/>
            <person name="Lund Nielsen J."/>
            <person name="Tandoi V."/>
            <person name="James Seviour R."/>
            <person name="Nielsen P.H."/>
        </authorList>
    </citation>
    <scope>NUCLEOTIDE SEQUENCE [LARGE SCALE GENOMIC DNA]</scope>
    <source>
        <strain evidence="2 3">RN1</strain>
    </source>
</reference>
<name>R4YY43_9ACTN</name>
<protein>
    <recommendedName>
        <fullName evidence="1">Methyltransferase type 11 domain-containing protein</fullName>
    </recommendedName>
</protein>
<dbReference type="InterPro" id="IPR029063">
    <property type="entry name" value="SAM-dependent_MTases_sf"/>
</dbReference>
<dbReference type="GO" id="GO:0008757">
    <property type="term" value="F:S-adenosylmethionine-dependent methyltransferase activity"/>
    <property type="evidence" value="ECO:0007669"/>
    <property type="project" value="InterPro"/>
</dbReference>
<dbReference type="Pfam" id="PF08241">
    <property type="entry name" value="Methyltransf_11"/>
    <property type="match status" value="1"/>
</dbReference>
<dbReference type="STRING" id="1229780.BN381_20054"/>
<dbReference type="eggNOG" id="COG2226">
    <property type="taxonomic scope" value="Bacteria"/>
</dbReference>
<gene>
    <name evidence="2" type="ORF">BN381_20054</name>
</gene>
<comment type="caution">
    <text evidence="2">The sequence shown here is derived from an EMBL/GenBank/DDBJ whole genome shotgun (WGS) entry which is preliminary data.</text>
</comment>
<proteinExistence type="predicted"/>
<accession>R4YY43</accession>
<dbReference type="PANTHER" id="PTHR43861">
    <property type="entry name" value="TRANS-ACONITATE 2-METHYLTRANSFERASE-RELATED"/>
    <property type="match status" value="1"/>
</dbReference>
<dbReference type="Proteomes" id="UP000018291">
    <property type="component" value="Unassembled WGS sequence"/>
</dbReference>